<name>A0A4Y2HL72_ARAVE</name>
<feature type="compositionally biased region" description="Basic and acidic residues" evidence="1">
    <location>
        <begin position="141"/>
        <end position="153"/>
    </location>
</feature>
<evidence type="ECO:0000313" key="3">
    <source>
        <dbReference type="Proteomes" id="UP000499080"/>
    </source>
</evidence>
<keyword evidence="3" id="KW-1185">Reference proteome</keyword>
<feature type="region of interest" description="Disordered" evidence="1">
    <location>
        <begin position="138"/>
        <end position="159"/>
    </location>
</feature>
<feature type="region of interest" description="Disordered" evidence="1">
    <location>
        <begin position="1"/>
        <end position="26"/>
    </location>
</feature>
<evidence type="ECO:0000313" key="2">
    <source>
        <dbReference type="EMBL" id="GBM66116.1"/>
    </source>
</evidence>
<proteinExistence type="predicted"/>
<dbReference type="AlphaFoldDB" id="A0A4Y2HL72"/>
<accession>A0A4Y2HL72</accession>
<reference evidence="2 3" key="1">
    <citation type="journal article" date="2019" name="Sci. Rep.">
        <title>Orb-weaving spider Araneus ventricosus genome elucidates the spidroin gene catalogue.</title>
        <authorList>
            <person name="Kono N."/>
            <person name="Nakamura H."/>
            <person name="Ohtoshi R."/>
            <person name="Moran D.A.P."/>
            <person name="Shinohara A."/>
            <person name="Yoshida Y."/>
            <person name="Fujiwara M."/>
            <person name="Mori M."/>
            <person name="Tomita M."/>
            <person name="Arakawa K."/>
        </authorList>
    </citation>
    <scope>NUCLEOTIDE SEQUENCE [LARGE SCALE GENOMIC DNA]</scope>
</reference>
<protein>
    <submittedName>
        <fullName evidence="2">Uncharacterized protein</fullName>
    </submittedName>
</protein>
<organism evidence="2 3">
    <name type="scientific">Araneus ventricosus</name>
    <name type="common">Orbweaver spider</name>
    <name type="synonym">Epeira ventricosa</name>
    <dbReference type="NCBI Taxonomy" id="182803"/>
    <lineage>
        <taxon>Eukaryota</taxon>
        <taxon>Metazoa</taxon>
        <taxon>Ecdysozoa</taxon>
        <taxon>Arthropoda</taxon>
        <taxon>Chelicerata</taxon>
        <taxon>Arachnida</taxon>
        <taxon>Araneae</taxon>
        <taxon>Araneomorphae</taxon>
        <taxon>Entelegynae</taxon>
        <taxon>Araneoidea</taxon>
        <taxon>Araneidae</taxon>
        <taxon>Araneus</taxon>
    </lineage>
</organism>
<dbReference type="Proteomes" id="UP000499080">
    <property type="component" value="Unassembled WGS sequence"/>
</dbReference>
<comment type="caution">
    <text evidence="2">The sequence shown here is derived from an EMBL/GenBank/DDBJ whole genome shotgun (WGS) entry which is preliminary data.</text>
</comment>
<sequence>MAWISSSNRTKDKTTKARRKSSSVCRRCGASNGPGLHQMPSGCLRQLSSPEEHLKHNAISNQADFKSNLSGKRYPFPTQKCEKNPTPQFFLKDILNANSIKIPQTTLECGILDPVTSLICSKYILNSLHCADRCPPQRVNQDVKPRKGEEIRKNPSIAL</sequence>
<evidence type="ECO:0000256" key="1">
    <source>
        <dbReference type="SAM" id="MobiDB-lite"/>
    </source>
</evidence>
<gene>
    <name evidence="2" type="ORF">AVEN_169780_1</name>
</gene>
<dbReference type="EMBL" id="BGPR01002007">
    <property type="protein sequence ID" value="GBM66116.1"/>
    <property type="molecule type" value="Genomic_DNA"/>
</dbReference>